<proteinExistence type="inferred from homology"/>
<feature type="binding site" evidence="10">
    <location>
        <begin position="92"/>
        <end position="102"/>
    </location>
    <ligand>
        <name>ATP</name>
        <dbReference type="ChEBI" id="CHEBI:30616"/>
    </ligand>
</feature>
<dbReference type="SUPFAM" id="SSF54211">
    <property type="entry name" value="Ribosomal protein S5 domain 2-like"/>
    <property type="match status" value="1"/>
</dbReference>
<dbReference type="InterPro" id="IPR036554">
    <property type="entry name" value="GHMP_kinase_C_sf"/>
</dbReference>
<feature type="active site" evidence="10">
    <location>
        <position position="134"/>
    </location>
</feature>
<evidence type="ECO:0000256" key="9">
    <source>
        <dbReference type="ARBA" id="ARBA00032554"/>
    </source>
</evidence>
<comment type="catalytic activity">
    <reaction evidence="10">
        <text>4-CDP-2-C-methyl-D-erythritol + ATP = 4-CDP-2-C-methyl-D-erythritol 2-phosphate + ADP + H(+)</text>
        <dbReference type="Rhea" id="RHEA:18437"/>
        <dbReference type="ChEBI" id="CHEBI:15378"/>
        <dbReference type="ChEBI" id="CHEBI:30616"/>
        <dbReference type="ChEBI" id="CHEBI:57823"/>
        <dbReference type="ChEBI" id="CHEBI:57919"/>
        <dbReference type="ChEBI" id="CHEBI:456216"/>
        <dbReference type="EC" id="2.7.1.148"/>
    </reaction>
</comment>
<evidence type="ECO:0000313" key="14">
    <source>
        <dbReference type="Proteomes" id="UP001298424"/>
    </source>
</evidence>
<evidence type="ECO:0000259" key="11">
    <source>
        <dbReference type="Pfam" id="PF00288"/>
    </source>
</evidence>
<dbReference type="InterPro" id="IPR014721">
    <property type="entry name" value="Ribsml_uS5_D2-typ_fold_subgr"/>
</dbReference>
<dbReference type="EC" id="2.7.1.148" evidence="2 10"/>
<evidence type="ECO:0000256" key="8">
    <source>
        <dbReference type="ARBA" id="ARBA00023229"/>
    </source>
</evidence>
<dbReference type="NCBIfam" id="TIGR00154">
    <property type="entry name" value="ispE"/>
    <property type="match status" value="1"/>
</dbReference>
<dbReference type="Proteomes" id="UP001298424">
    <property type="component" value="Unassembled WGS sequence"/>
</dbReference>
<dbReference type="EMBL" id="JAKOOW010000002">
    <property type="protein sequence ID" value="MCG6503051.1"/>
    <property type="molecule type" value="Genomic_DNA"/>
</dbReference>
<dbReference type="PIRSF" id="PIRSF010376">
    <property type="entry name" value="IspE"/>
    <property type="match status" value="1"/>
</dbReference>
<organism evidence="13 14">
    <name type="scientific">Kingella pumchi</name>
    <dbReference type="NCBI Taxonomy" id="2779506"/>
    <lineage>
        <taxon>Bacteria</taxon>
        <taxon>Pseudomonadati</taxon>
        <taxon>Pseudomonadota</taxon>
        <taxon>Betaproteobacteria</taxon>
        <taxon>Neisseriales</taxon>
        <taxon>Neisseriaceae</taxon>
        <taxon>Kingella</taxon>
    </lineage>
</organism>
<keyword evidence="4 10" id="KW-0808">Transferase</keyword>
<evidence type="ECO:0000256" key="5">
    <source>
        <dbReference type="ARBA" id="ARBA00022741"/>
    </source>
</evidence>
<dbReference type="Pfam" id="PF00288">
    <property type="entry name" value="GHMP_kinases_N"/>
    <property type="match status" value="1"/>
</dbReference>
<feature type="active site" evidence="10">
    <location>
        <position position="9"/>
    </location>
</feature>
<evidence type="ECO:0000256" key="10">
    <source>
        <dbReference type="HAMAP-Rule" id="MF_00061"/>
    </source>
</evidence>
<dbReference type="PANTHER" id="PTHR43527:SF2">
    <property type="entry name" value="4-DIPHOSPHOCYTIDYL-2-C-METHYL-D-ERYTHRITOL KINASE, CHLOROPLASTIC"/>
    <property type="match status" value="1"/>
</dbReference>
<evidence type="ECO:0000259" key="12">
    <source>
        <dbReference type="Pfam" id="PF08544"/>
    </source>
</evidence>
<comment type="caution">
    <text evidence="13">The sequence shown here is derived from an EMBL/GenBank/DDBJ whole genome shotgun (WGS) entry which is preliminary data.</text>
</comment>
<evidence type="ECO:0000256" key="7">
    <source>
        <dbReference type="ARBA" id="ARBA00022840"/>
    </source>
</evidence>
<dbReference type="Gene3D" id="3.30.70.890">
    <property type="entry name" value="GHMP kinase, C-terminal domain"/>
    <property type="match status" value="1"/>
</dbReference>
<evidence type="ECO:0000256" key="2">
    <source>
        <dbReference type="ARBA" id="ARBA00012052"/>
    </source>
</evidence>
<evidence type="ECO:0000256" key="3">
    <source>
        <dbReference type="ARBA" id="ARBA00017473"/>
    </source>
</evidence>
<feature type="domain" description="GHMP kinase N-terminal" evidence="11">
    <location>
        <begin position="65"/>
        <end position="142"/>
    </location>
</feature>
<dbReference type="InterPro" id="IPR004424">
    <property type="entry name" value="IspE"/>
</dbReference>
<comment type="function">
    <text evidence="10">Catalyzes the phosphorylation of the position 2 hydroxy group of 4-diphosphocytidyl-2C-methyl-D-erythritol.</text>
</comment>
<dbReference type="InterPro" id="IPR020568">
    <property type="entry name" value="Ribosomal_Su5_D2-typ_SF"/>
</dbReference>
<keyword evidence="14" id="KW-1185">Reference proteome</keyword>
<reference evidence="13 14" key="1">
    <citation type="submission" date="2022-02" db="EMBL/GenBank/DDBJ databases">
        <title>Genome sequence data of Kingella unionensis sp. nov. strain CICC 24913 (CCUG 75125).</title>
        <authorList>
            <person name="Xiao M."/>
        </authorList>
    </citation>
    <scope>NUCLEOTIDE SEQUENCE [LARGE SCALE GENOMIC DNA]</scope>
    <source>
        <strain evidence="13 14">CICC 24913</strain>
    </source>
</reference>
<dbReference type="Pfam" id="PF08544">
    <property type="entry name" value="GHMP_kinases_C"/>
    <property type="match status" value="1"/>
</dbReference>
<sequence>MPSYPAPAKLNLDLRITGRRADGYHELESIFTLIDLQDTLDIEPRDDGRIVLHTPLSDVPPEQDLCVRAARALQNFSGCLKGADIRVEKRIPTGGGLGGGSSDAATVLMVLNRLWDLNLPSNTLQKIGLTLGADVPFFLFGQSAFARGIGEILTPLALPPQWYVLVRPNVHVATPKVFAHPDLPRDSTPCAAPSFAALQPFRNDMQAVVLAEYPPVAAAFRLLQDYGNPRMTGSGACLFLAFDNAAEAEAVLSRLPETLESWCVAGLAEHPLRFQAA</sequence>
<gene>
    <name evidence="10 13" type="primary">ispE</name>
    <name evidence="13" type="ORF">MB824_00830</name>
</gene>
<comment type="similarity">
    <text evidence="1 10">Belongs to the GHMP kinase family. IspE subfamily.</text>
</comment>
<dbReference type="InterPro" id="IPR006204">
    <property type="entry name" value="GHMP_kinase_N_dom"/>
</dbReference>
<dbReference type="InterPro" id="IPR013750">
    <property type="entry name" value="GHMP_kinase_C_dom"/>
</dbReference>
<evidence type="ECO:0000256" key="6">
    <source>
        <dbReference type="ARBA" id="ARBA00022777"/>
    </source>
</evidence>
<evidence type="ECO:0000313" key="13">
    <source>
        <dbReference type="EMBL" id="MCG6503051.1"/>
    </source>
</evidence>
<comment type="pathway">
    <text evidence="10">Isoprenoid biosynthesis; isopentenyl diphosphate biosynthesis via DXP pathway; isopentenyl diphosphate from 1-deoxy-D-xylulose 5-phosphate: step 3/6.</text>
</comment>
<dbReference type="RefSeq" id="WP_238745027.1">
    <property type="nucleotide sequence ID" value="NZ_JAKOOW010000002.1"/>
</dbReference>
<evidence type="ECO:0000256" key="1">
    <source>
        <dbReference type="ARBA" id="ARBA00009684"/>
    </source>
</evidence>
<evidence type="ECO:0000256" key="4">
    <source>
        <dbReference type="ARBA" id="ARBA00022679"/>
    </source>
</evidence>
<dbReference type="SUPFAM" id="SSF55060">
    <property type="entry name" value="GHMP Kinase, C-terminal domain"/>
    <property type="match status" value="1"/>
</dbReference>
<dbReference type="GO" id="GO:0050515">
    <property type="term" value="F:4-(cytidine 5'-diphospho)-2-C-methyl-D-erythritol kinase activity"/>
    <property type="evidence" value="ECO:0007669"/>
    <property type="project" value="UniProtKB-EC"/>
</dbReference>
<dbReference type="PANTHER" id="PTHR43527">
    <property type="entry name" value="4-DIPHOSPHOCYTIDYL-2-C-METHYL-D-ERYTHRITOL KINASE, CHLOROPLASTIC"/>
    <property type="match status" value="1"/>
</dbReference>
<dbReference type="HAMAP" id="MF_00061">
    <property type="entry name" value="IspE"/>
    <property type="match status" value="1"/>
</dbReference>
<protein>
    <recommendedName>
        <fullName evidence="3 10">4-diphosphocytidyl-2-C-methyl-D-erythritol kinase</fullName>
        <shortName evidence="10">CMK</shortName>
        <ecNumber evidence="2 10">2.7.1.148</ecNumber>
    </recommendedName>
    <alternativeName>
        <fullName evidence="9 10">4-(cytidine-5'-diphospho)-2-C-methyl-D-erythritol kinase</fullName>
    </alternativeName>
</protein>
<feature type="domain" description="GHMP kinase C-terminal" evidence="12">
    <location>
        <begin position="202"/>
        <end position="259"/>
    </location>
</feature>
<accession>A0ABS9NLV3</accession>
<name>A0ABS9NLV3_9NEIS</name>
<keyword evidence="7 10" id="KW-0067">ATP-binding</keyword>
<keyword evidence="6 10" id="KW-0418">Kinase</keyword>
<dbReference type="Gene3D" id="3.30.230.10">
    <property type="match status" value="1"/>
</dbReference>
<keyword evidence="5 10" id="KW-0547">Nucleotide-binding</keyword>
<keyword evidence="8 10" id="KW-0414">Isoprene biosynthesis</keyword>